<dbReference type="PANTHER" id="PTHR44177:SF1">
    <property type="entry name" value="TETRATRICOPEPTIDE REPEAT PROTEIN 8"/>
    <property type="match status" value="1"/>
</dbReference>
<dbReference type="PANTHER" id="PTHR44177">
    <property type="entry name" value="TETRATRICOPEPTIDE REPEAT PROTEIN 8"/>
    <property type="match status" value="1"/>
</dbReference>
<proteinExistence type="predicted"/>
<feature type="non-terminal residue" evidence="2">
    <location>
        <position position="125"/>
    </location>
</feature>
<accession>A0A8J6C229</accession>
<dbReference type="GO" id="GO:0036064">
    <property type="term" value="C:ciliary basal body"/>
    <property type="evidence" value="ECO:0007669"/>
    <property type="project" value="TreeGrafter"/>
</dbReference>
<dbReference type="InterPro" id="IPR028796">
    <property type="entry name" value="BBS8"/>
</dbReference>
<evidence type="ECO:0000313" key="2">
    <source>
        <dbReference type="EMBL" id="KAG9460612.1"/>
    </source>
</evidence>
<organism evidence="2 3">
    <name type="scientific">Eleutherodactylus coqui</name>
    <name type="common">Puerto Rican coqui</name>
    <dbReference type="NCBI Taxonomy" id="57060"/>
    <lineage>
        <taxon>Eukaryota</taxon>
        <taxon>Metazoa</taxon>
        <taxon>Chordata</taxon>
        <taxon>Craniata</taxon>
        <taxon>Vertebrata</taxon>
        <taxon>Euteleostomi</taxon>
        <taxon>Amphibia</taxon>
        <taxon>Batrachia</taxon>
        <taxon>Anura</taxon>
        <taxon>Neobatrachia</taxon>
        <taxon>Hyloidea</taxon>
        <taxon>Eleutherodactylidae</taxon>
        <taxon>Eleutherodactylinae</taxon>
        <taxon>Eleutherodactylus</taxon>
        <taxon>Eleutherodactylus</taxon>
    </lineage>
</organism>
<dbReference type="Gene3D" id="1.25.40.10">
    <property type="entry name" value="Tetratricopeptide repeat domain"/>
    <property type="match status" value="1"/>
</dbReference>
<dbReference type="OrthoDB" id="421121at2759"/>
<gene>
    <name evidence="2" type="ORF">GDO78_020689</name>
</gene>
<sequence>RLGLFREAENQFKSALVHQNMVDTFLYLGKVYARMDQPLTALSTYKQGLDWFPKEVTLLCAVARIHEVRVGKRYLWLCYIATNNQTHSMQSSAQMCLLSCHFMFLKKKWGGDGTFRLFIKQRCCP</sequence>
<dbReference type="InterPro" id="IPR019734">
    <property type="entry name" value="TPR_rpt"/>
</dbReference>
<dbReference type="InterPro" id="IPR011990">
    <property type="entry name" value="TPR-like_helical_dom_sf"/>
</dbReference>
<comment type="caution">
    <text evidence="2">The sequence shown here is derived from an EMBL/GenBank/DDBJ whole genome shotgun (WGS) entry which is preliminary data.</text>
</comment>
<dbReference type="Proteomes" id="UP000770717">
    <property type="component" value="Unassembled WGS sequence"/>
</dbReference>
<dbReference type="AlphaFoldDB" id="A0A8J6C229"/>
<dbReference type="EMBL" id="WNTK01053436">
    <property type="protein sequence ID" value="KAG9460612.1"/>
    <property type="molecule type" value="Genomic_DNA"/>
</dbReference>
<dbReference type="SUPFAM" id="SSF48452">
    <property type="entry name" value="TPR-like"/>
    <property type="match status" value="1"/>
</dbReference>
<dbReference type="PROSITE" id="PS50005">
    <property type="entry name" value="TPR"/>
    <property type="match status" value="1"/>
</dbReference>
<protein>
    <submittedName>
        <fullName evidence="2">Uncharacterized protein</fullName>
    </submittedName>
</protein>
<dbReference type="GO" id="GO:1905515">
    <property type="term" value="P:non-motile cilium assembly"/>
    <property type="evidence" value="ECO:0007669"/>
    <property type="project" value="InterPro"/>
</dbReference>
<feature type="repeat" description="TPR" evidence="1">
    <location>
        <begin position="22"/>
        <end position="55"/>
    </location>
</feature>
<dbReference type="GO" id="GO:0097730">
    <property type="term" value="C:non-motile cilium"/>
    <property type="evidence" value="ECO:0007669"/>
    <property type="project" value="TreeGrafter"/>
</dbReference>
<reference evidence="2" key="1">
    <citation type="thesis" date="2020" institute="ProQuest LLC" country="789 East Eisenhower Parkway, Ann Arbor, MI, USA">
        <title>Comparative Genomics and Chromosome Evolution.</title>
        <authorList>
            <person name="Mudd A.B."/>
        </authorList>
    </citation>
    <scope>NUCLEOTIDE SEQUENCE</scope>
    <source>
        <strain evidence="2">HN-11 Male</strain>
        <tissue evidence="2">Kidney and liver</tissue>
    </source>
</reference>
<evidence type="ECO:0000313" key="3">
    <source>
        <dbReference type="Proteomes" id="UP000770717"/>
    </source>
</evidence>
<keyword evidence="1" id="KW-0802">TPR repeat</keyword>
<evidence type="ECO:0000256" key="1">
    <source>
        <dbReference type="PROSITE-ProRule" id="PRU00339"/>
    </source>
</evidence>
<name>A0A8J6C229_ELECQ</name>
<keyword evidence="3" id="KW-1185">Reference proteome</keyword>
<dbReference type="GO" id="GO:0034464">
    <property type="term" value="C:BBSome"/>
    <property type="evidence" value="ECO:0007669"/>
    <property type="project" value="InterPro"/>
</dbReference>